<dbReference type="NCBIfam" id="TIGR04183">
    <property type="entry name" value="Por_Secre_tail"/>
    <property type="match status" value="1"/>
</dbReference>
<gene>
    <name evidence="5" type="ORF">FGM00_17360</name>
</gene>
<dbReference type="KEGG" id="asag:FGM00_17360"/>
<dbReference type="InterPro" id="IPR018082">
    <property type="entry name" value="AmbAllergen"/>
</dbReference>
<feature type="domain" description="BIG2" evidence="4">
    <location>
        <begin position="952"/>
        <end position="1029"/>
    </location>
</feature>
<dbReference type="PRINTS" id="PR00807">
    <property type="entry name" value="AMBALLERGEN"/>
</dbReference>
<dbReference type="SUPFAM" id="SSF51126">
    <property type="entry name" value="Pectin lyase-like"/>
    <property type="match status" value="1"/>
</dbReference>
<dbReference type="EMBL" id="CP040710">
    <property type="protein sequence ID" value="QCX01798.1"/>
    <property type="molecule type" value="Genomic_DNA"/>
</dbReference>
<dbReference type="InterPro" id="IPR008964">
    <property type="entry name" value="Invasin/intimin_cell_adhesion"/>
</dbReference>
<evidence type="ECO:0000259" key="4">
    <source>
        <dbReference type="SMART" id="SM00635"/>
    </source>
</evidence>
<evidence type="ECO:0000313" key="6">
    <source>
        <dbReference type="Proteomes" id="UP000310017"/>
    </source>
</evidence>
<protein>
    <submittedName>
        <fullName evidence="5">T9SS type A sorting domain-containing protein</fullName>
    </submittedName>
</protein>
<dbReference type="PANTHER" id="PTHR42970">
    <property type="entry name" value="PECTATE LYASE C-RELATED"/>
    <property type="match status" value="1"/>
</dbReference>
<dbReference type="Pfam" id="PF18962">
    <property type="entry name" value="Por_Secre_tail"/>
    <property type="match status" value="1"/>
</dbReference>
<name>A0A5B7SXI8_9FLAO</name>
<dbReference type="GO" id="GO:0046872">
    <property type="term" value="F:metal ion binding"/>
    <property type="evidence" value="ECO:0007669"/>
    <property type="project" value="UniProtKB-KW"/>
</dbReference>
<dbReference type="RefSeq" id="WP_138854135.1">
    <property type="nucleotide sequence ID" value="NZ_CP040710.1"/>
</dbReference>
<dbReference type="Proteomes" id="UP000310017">
    <property type="component" value="Chromosome"/>
</dbReference>
<dbReference type="SUPFAM" id="SSF49373">
    <property type="entry name" value="Invasin/intimin cell-adhesion fragments"/>
    <property type="match status" value="5"/>
</dbReference>
<dbReference type="InterPro" id="IPR012334">
    <property type="entry name" value="Pectin_lyas_fold"/>
</dbReference>
<dbReference type="OrthoDB" id="8737820at2"/>
<keyword evidence="3" id="KW-0325">Glycoprotein</keyword>
<evidence type="ECO:0000313" key="5">
    <source>
        <dbReference type="EMBL" id="QCX01798.1"/>
    </source>
</evidence>
<accession>A0A5B7SXI8</accession>
<keyword evidence="2" id="KW-0732">Signal</keyword>
<feature type="domain" description="BIG2" evidence="4">
    <location>
        <begin position="527"/>
        <end position="604"/>
    </location>
</feature>
<dbReference type="InterPro" id="IPR003343">
    <property type="entry name" value="Big_2"/>
</dbReference>
<keyword evidence="6" id="KW-1185">Reference proteome</keyword>
<organism evidence="5 6">
    <name type="scientific">Aggregatimonas sangjinii</name>
    <dbReference type="NCBI Taxonomy" id="2583587"/>
    <lineage>
        <taxon>Bacteria</taxon>
        <taxon>Pseudomonadati</taxon>
        <taxon>Bacteroidota</taxon>
        <taxon>Flavobacteriia</taxon>
        <taxon>Flavobacteriales</taxon>
        <taxon>Flavobacteriaceae</taxon>
        <taxon>Aggregatimonas</taxon>
    </lineage>
</organism>
<evidence type="ECO:0000256" key="2">
    <source>
        <dbReference type="ARBA" id="ARBA00022729"/>
    </source>
</evidence>
<feature type="domain" description="BIG2" evidence="4">
    <location>
        <begin position="1042"/>
        <end position="1119"/>
    </location>
</feature>
<dbReference type="SMART" id="SM00635">
    <property type="entry name" value="BID_2"/>
    <property type="match status" value="5"/>
</dbReference>
<dbReference type="PANTHER" id="PTHR42970:SF1">
    <property type="entry name" value="PECTATE LYASE C-RELATED"/>
    <property type="match status" value="1"/>
</dbReference>
<reference evidence="5 6" key="1">
    <citation type="submission" date="2019-05" db="EMBL/GenBank/DDBJ databases">
        <title>Genome sequencing of F202Z8.</title>
        <authorList>
            <person name="Kwon Y.M."/>
        </authorList>
    </citation>
    <scope>NUCLEOTIDE SEQUENCE [LARGE SCALE GENOMIC DNA]</scope>
    <source>
        <strain evidence="5 6">F202Z8</strain>
    </source>
</reference>
<feature type="domain" description="BIG2" evidence="4">
    <location>
        <begin position="864"/>
        <end position="941"/>
    </location>
</feature>
<feature type="domain" description="BIG2" evidence="4">
    <location>
        <begin position="774"/>
        <end position="851"/>
    </location>
</feature>
<dbReference type="InterPro" id="IPR026444">
    <property type="entry name" value="Secre_tail"/>
</dbReference>
<proteinExistence type="predicted"/>
<dbReference type="InterPro" id="IPR011050">
    <property type="entry name" value="Pectin_lyase_fold/virulence"/>
</dbReference>
<keyword evidence="1" id="KW-0479">Metal-binding</keyword>
<dbReference type="Pfam" id="PF02368">
    <property type="entry name" value="Big_2"/>
    <property type="match status" value="5"/>
</dbReference>
<dbReference type="Gene3D" id="2.60.120.260">
    <property type="entry name" value="Galactose-binding domain-like"/>
    <property type="match status" value="2"/>
</dbReference>
<dbReference type="Gene3D" id="2.160.20.10">
    <property type="entry name" value="Single-stranded right-handed beta-helix, Pectin lyase-like"/>
    <property type="match status" value="1"/>
</dbReference>
<dbReference type="Gene3D" id="2.60.40.1080">
    <property type="match status" value="5"/>
</dbReference>
<sequence>MLPYSVFLKRNEKKYILFILVLALFLFNPFVTQTVRGQSVTLDELKAFPTAEGFGKSTIGGRGKAVAYVTNLNDSGAGSLRAAMEDPNVGYVLLKVWGTIILQSDIRITTHKTLAGQTASIDGGQGITLRNNGTWSGPMIRRSTYPTQSEGQIIIRFINSRRGVGTNGETGGDNITLVQLNNLVLDHCDVSFSTDENLDFSYSNRVTIQDCNISEALAWASHQYTWEATNGYRDLHSKGGIFGTAKDITFFRNLMLSNDDRNMLIQVDNQGSNVEFSNNLIYNARQSVCTFPRFGNTGFLRANVVGNLNIKGPQGNNNRYMIRAEDSPYNTELYLRDNIDPNFRPTGTENEWVTGLLRAGSSNGNGTILLNSGNRTSTEHNFPLTNSQRVLPVGELKASLIADVGNSLVRDSHGSRQIGYLHDETGGSLINADGMTDQGLPQFTPFTGGYSTASGTVATVDSDSDGLPDNFEAAHGVTDASGTKVNWLLDGISVTNNAGYSNLEIYLAYIARDFHRMAQVDGSPTVAVTGLDIDSDVITLNMQETAVLTATITPANATNQNVRWSSSNTAIATVDQNGNVSTVSPGTAVITATAVADASIYDTTTIVIDGGEPTELWLEAECATIGSNWTMANDTTASGNRYLLPPTGNNLTEAPSDSASRITFYFTANAGSYAIFARLLAPSQSDDSFWIRVNGGTWVMWNQMPSSTTFEWSQVHDGNDVNARLRFTLEDGANTMEIAHREDGVGIDKVFIANTGATPVGSGQTGDSCSFDVLVDGITINPQSLDLEINQVRQLTATVSPSNATDLGLIWSSSDTNTVTVDQNGNVTAVSAGNAIITATAEDGSSISGTVPITVSEAAAQDILVNEITINPQEVNLELNQVQALTANLFPANATDQSIRWSSSNTNIATVDQNGNVTAVAIGNATITATANDAGAASNTIAVNVSPIPDILVQSISINPQQIDLDITQVHTFGVNVAPANATNQSVTWASSNTGVATVDQYGNVTALTEGNAMITATAADGSGASNSAQVNVSEALPEDILVEGIALNSPELTLEIGQVEILAATVSPTNATDRSISWTSSSTAVVTVDQNGNVTAVGTGSATITVRANDFSGIFETLQIRVVDAGSIPDTTELWLEAECANVGSNWNIMDNAAASGGKYLIPSTGNNYDEVPTDTNSIITYDFTINAGTYSIYARAMTPSGSDDSFWVRVNGGAWLLWNQIPGHNDFEWNRIHDGNNVNLPVSFTLLQGNNTLEIAHREDGAGLDKILITNSTNAPIGLGQTDNTCTSATTEDEEETFDSELISPVSTNFVEENFVSEKTTVYPNPTRGQTMVSFPRDANYAFYSLYGMNGTLIKQGKIEDYQTELPISLAEMENGMYLLRLYTALGEEVYKKVIKG</sequence>
<dbReference type="InterPro" id="IPR052063">
    <property type="entry name" value="Polysaccharide_Lyase_1"/>
</dbReference>
<evidence type="ECO:0000256" key="3">
    <source>
        <dbReference type="ARBA" id="ARBA00023180"/>
    </source>
</evidence>
<evidence type="ECO:0000256" key="1">
    <source>
        <dbReference type="ARBA" id="ARBA00022723"/>
    </source>
</evidence>